<dbReference type="EMBL" id="VDCI01000002">
    <property type="protein sequence ID" value="TNJ37202.1"/>
    <property type="molecule type" value="Genomic_DNA"/>
</dbReference>
<evidence type="ECO:0000256" key="4">
    <source>
        <dbReference type="ARBA" id="ARBA00022829"/>
    </source>
</evidence>
<comment type="subcellular location">
    <subcellularLocation>
        <location evidence="1 9">Cytoplasm</location>
    </subcellularLocation>
</comment>
<keyword evidence="8 9" id="KW-0131">Cell cycle</keyword>
<dbReference type="GO" id="GO:0051301">
    <property type="term" value="P:cell division"/>
    <property type="evidence" value="ECO:0007669"/>
    <property type="project" value="UniProtKB-KW"/>
</dbReference>
<keyword evidence="3 9" id="KW-0132">Cell division</keyword>
<dbReference type="InterPro" id="IPR002104">
    <property type="entry name" value="Integrase_catalytic"/>
</dbReference>
<evidence type="ECO:0000256" key="8">
    <source>
        <dbReference type="ARBA" id="ARBA00023306"/>
    </source>
</evidence>
<evidence type="ECO:0000256" key="6">
    <source>
        <dbReference type="ARBA" id="ARBA00023125"/>
    </source>
</evidence>
<dbReference type="Gene3D" id="1.10.150.130">
    <property type="match status" value="1"/>
</dbReference>
<keyword evidence="13" id="KW-1185">Reference proteome</keyword>
<dbReference type="GO" id="GO:0006313">
    <property type="term" value="P:DNA transposition"/>
    <property type="evidence" value="ECO:0007669"/>
    <property type="project" value="UniProtKB-UniRule"/>
</dbReference>
<evidence type="ECO:0000256" key="9">
    <source>
        <dbReference type="HAMAP-Rule" id="MF_01808"/>
    </source>
</evidence>
<keyword evidence="6 9" id="KW-0238">DNA-binding</keyword>
<feature type="domain" description="Tyr recombinase" evidence="10">
    <location>
        <begin position="126"/>
        <end position="322"/>
    </location>
</feature>
<evidence type="ECO:0000256" key="3">
    <source>
        <dbReference type="ARBA" id="ARBA00022618"/>
    </source>
</evidence>
<accession>A0A5C4S254</accession>
<dbReference type="Gene3D" id="1.10.443.10">
    <property type="entry name" value="Intergrase catalytic core"/>
    <property type="match status" value="1"/>
</dbReference>
<dbReference type="GO" id="GO:0003677">
    <property type="term" value="F:DNA binding"/>
    <property type="evidence" value="ECO:0007669"/>
    <property type="project" value="UniProtKB-UniRule"/>
</dbReference>
<name>A0A5C4S254_PROVB</name>
<dbReference type="HAMAP" id="MF_01808">
    <property type="entry name" value="Recomb_XerC_XerD"/>
    <property type="match status" value="1"/>
</dbReference>
<feature type="active site" evidence="9">
    <location>
        <position position="200"/>
    </location>
</feature>
<dbReference type="RefSeq" id="WP_068866482.1">
    <property type="nucleotide sequence ID" value="NZ_VDCI01000002.1"/>
</dbReference>
<dbReference type="InterPro" id="IPR023009">
    <property type="entry name" value="Tyrosine_recombinase_XerC/XerD"/>
</dbReference>
<dbReference type="GO" id="GO:0005737">
    <property type="term" value="C:cytoplasm"/>
    <property type="evidence" value="ECO:0007669"/>
    <property type="project" value="UniProtKB-SubCell"/>
</dbReference>
<evidence type="ECO:0000256" key="2">
    <source>
        <dbReference type="ARBA" id="ARBA00022490"/>
    </source>
</evidence>
<evidence type="ECO:0000313" key="12">
    <source>
        <dbReference type="EMBL" id="TNJ37202.1"/>
    </source>
</evidence>
<sequence length="328" mass="36642">MQPQQRNSIEGLAGVHELLGEFISYATSERRLSPSTCRAYSRDLQQFLEFYTEHHSLGTTRDADLSSVHVLDIRLFMGSCLQRGLQPRSIARKLASLKSFYNYLAESGRVELSVAGQVTTPRFARHVPGFLNESEVMKLFSGFSEEGATEGDDPEDLFVLARDRAILEVLYGSGLRVAEIVSLEHRHVDLDGSLLRVTGKGSRERVVPLGEAAADALKKYFEVKLNFFRIKKGKGGGPRVFVTVKGGYIYPVLVGRVTRKYLSTVTEIRYKNPHALRHSFATHLLNGGADLKSVSEMLGHANLTTTEVYTHVTFGRIKEVYRQAHPRA</sequence>
<dbReference type="PANTHER" id="PTHR30349">
    <property type="entry name" value="PHAGE INTEGRASE-RELATED"/>
    <property type="match status" value="1"/>
</dbReference>
<dbReference type="GO" id="GO:0009037">
    <property type="term" value="F:tyrosine-based site-specific recombinase activity"/>
    <property type="evidence" value="ECO:0007669"/>
    <property type="project" value="UniProtKB-UniRule"/>
</dbReference>
<dbReference type="Pfam" id="PF02899">
    <property type="entry name" value="Phage_int_SAM_1"/>
    <property type="match status" value="1"/>
</dbReference>
<evidence type="ECO:0000259" key="10">
    <source>
        <dbReference type="PROSITE" id="PS51898"/>
    </source>
</evidence>
<feature type="active site" evidence="9">
    <location>
        <position position="176"/>
    </location>
</feature>
<feature type="domain" description="Core-binding (CB)" evidence="11">
    <location>
        <begin position="13"/>
        <end position="105"/>
    </location>
</feature>
<comment type="function">
    <text evidence="9">Site-specific tyrosine recombinase, which acts by catalyzing the cutting and rejoining of the recombining DNA molecules. The XerC-XerD complex is essential to convert dimers of the bacterial chromosome into monomers to permit their segregation at cell division. It also contributes to the segregational stability of plasmids.</text>
</comment>
<dbReference type="InterPro" id="IPR050090">
    <property type="entry name" value="Tyrosine_recombinase_XerCD"/>
</dbReference>
<dbReference type="InterPro" id="IPR013762">
    <property type="entry name" value="Integrase-like_cat_sf"/>
</dbReference>
<protein>
    <recommendedName>
        <fullName evidence="9">Tyrosine recombinase XerC</fullName>
    </recommendedName>
</protein>
<evidence type="ECO:0000313" key="13">
    <source>
        <dbReference type="Proteomes" id="UP000309544"/>
    </source>
</evidence>
<evidence type="ECO:0000256" key="7">
    <source>
        <dbReference type="ARBA" id="ARBA00023172"/>
    </source>
</evidence>
<dbReference type="AlphaFoldDB" id="A0A5C4S254"/>
<dbReference type="Pfam" id="PF00589">
    <property type="entry name" value="Phage_integrase"/>
    <property type="match status" value="1"/>
</dbReference>
<feature type="active site" description="O-(3'-phospho-DNA)-tyrosine intermediate" evidence="9">
    <location>
        <position position="309"/>
    </location>
</feature>
<dbReference type="PROSITE" id="PS51898">
    <property type="entry name" value="TYR_RECOMBINASE"/>
    <property type="match status" value="1"/>
</dbReference>
<comment type="subunit">
    <text evidence="9">Forms a cyclic heterotetrameric complex composed of two molecules of XerC and two molecules of XerD.</text>
</comment>
<dbReference type="SUPFAM" id="SSF56349">
    <property type="entry name" value="DNA breaking-rejoining enzymes"/>
    <property type="match status" value="1"/>
</dbReference>
<keyword evidence="7 9" id="KW-0233">DNA recombination</keyword>
<dbReference type="PANTHER" id="PTHR30349:SF77">
    <property type="entry name" value="TYROSINE RECOMBINASE XERC"/>
    <property type="match status" value="1"/>
</dbReference>
<dbReference type="InterPro" id="IPR011010">
    <property type="entry name" value="DNA_brk_join_enz"/>
</dbReference>
<comment type="caution">
    <text evidence="12">The sequence shown here is derived from an EMBL/GenBank/DDBJ whole genome shotgun (WGS) entry which is preliminary data.</text>
</comment>
<feature type="active site" evidence="9">
    <location>
        <position position="300"/>
    </location>
</feature>
<keyword evidence="5 9" id="KW-0229">DNA integration</keyword>
<keyword evidence="4 9" id="KW-0159">Chromosome partition</keyword>
<organism evidence="12 13">
    <name type="scientific">Prosthecochloris vibrioformis</name>
    <name type="common">Chlorobium vibrioforme</name>
    <dbReference type="NCBI Taxonomy" id="1098"/>
    <lineage>
        <taxon>Bacteria</taxon>
        <taxon>Pseudomonadati</taxon>
        <taxon>Chlorobiota</taxon>
        <taxon>Chlorobiia</taxon>
        <taxon>Chlorobiales</taxon>
        <taxon>Chlorobiaceae</taxon>
        <taxon>Prosthecochloris</taxon>
    </lineage>
</organism>
<evidence type="ECO:0000259" key="11">
    <source>
        <dbReference type="PROSITE" id="PS51900"/>
    </source>
</evidence>
<reference evidence="12 13" key="1">
    <citation type="submission" date="2019-05" db="EMBL/GenBank/DDBJ databases">
        <title>Draft Whole-Genome sequence of the green sulfur bacterium Prosthecochloris vibrioformis DSM 260.</title>
        <authorList>
            <person name="Meyer T.E."/>
            <person name="Kyndt J.A."/>
        </authorList>
    </citation>
    <scope>NUCLEOTIDE SEQUENCE [LARGE SCALE GENOMIC DNA]</scope>
    <source>
        <strain evidence="12 13">DSM 260</strain>
    </source>
</reference>
<dbReference type="InterPro" id="IPR004107">
    <property type="entry name" value="Integrase_SAM-like_N"/>
</dbReference>
<proteinExistence type="inferred from homology"/>
<dbReference type="InterPro" id="IPR044068">
    <property type="entry name" value="CB"/>
</dbReference>
<evidence type="ECO:0000256" key="1">
    <source>
        <dbReference type="ARBA" id="ARBA00004496"/>
    </source>
</evidence>
<evidence type="ECO:0000256" key="5">
    <source>
        <dbReference type="ARBA" id="ARBA00022908"/>
    </source>
</evidence>
<dbReference type="CDD" id="cd00798">
    <property type="entry name" value="INT_XerDC_C"/>
    <property type="match status" value="1"/>
</dbReference>
<dbReference type="GO" id="GO:0007059">
    <property type="term" value="P:chromosome segregation"/>
    <property type="evidence" value="ECO:0007669"/>
    <property type="project" value="UniProtKB-UniRule"/>
</dbReference>
<comment type="similarity">
    <text evidence="9">Belongs to the 'phage' integrase family. XerC subfamily.</text>
</comment>
<dbReference type="InterPro" id="IPR010998">
    <property type="entry name" value="Integrase_recombinase_N"/>
</dbReference>
<dbReference type="PROSITE" id="PS51900">
    <property type="entry name" value="CB"/>
    <property type="match status" value="1"/>
</dbReference>
<feature type="active site" evidence="9">
    <location>
        <position position="274"/>
    </location>
</feature>
<gene>
    <name evidence="9" type="primary">xerC</name>
    <name evidence="12" type="ORF">FGF68_02970</name>
</gene>
<dbReference type="Proteomes" id="UP000309544">
    <property type="component" value="Unassembled WGS sequence"/>
</dbReference>
<feature type="active site" evidence="9">
    <location>
        <position position="277"/>
    </location>
</feature>
<keyword evidence="2 9" id="KW-0963">Cytoplasm</keyword>